<gene>
    <name evidence="2" type="ORF">JIN84_13190</name>
</gene>
<feature type="transmembrane region" description="Helical" evidence="1">
    <location>
        <begin position="12"/>
        <end position="33"/>
    </location>
</feature>
<reference evidence="2" key="1">
    <citation type="submission" date="2021-01" db="EMBL/GenBank/DDBJ databases">
        <title>Modified the classification status of verrucomicrobia.</title>
        <authorList>
            <person name="Feng X."/>
        </authorList>
    </citation>
    <scope>NUCLEOTIDE SEQUENCE</scope>
    <source>
        <strain evidence="2">JCM 18052</strain>
    </source>
</reference>
<proteinExistence type="predicted"/>
<comment type="caution">
    <text evidence="2">The sequence shown here is derived from an EMBL/GenBank/DDBJ whole genome shotgun (WGS) entry which is preliminary data.</text>
</comment>
<dbReference type="RefSeq" id="WP_200351507.1">
    <property type="nucleotide sequence ID" value="NZ_JAENIK010000011.1"/>
</dbReference>
<dbReference type="Proteomes" id="UP000600139">
    <property type="component" value="Unassembled WGS sequence"/>
</dbReference>
<accession>A0A934R7L0</accession>
<evidence type="ECO:0000313" key="2">
    <source>
        <dbReference type="EMBL" id="MBK1816574.1"/>
    </source>
</evidence>
<sequence length="218" mass="23420">MVPVVKELWEQAILPWNLPLTVLLGLVIVFWSLKILTGADFASGDADIDVDGGLEHAGGFSSDLMRAVNAGAVPLTIVLSVLILALWMASILLNYYLNPEKKWFLNAGLLLASLVIAVVATKIITQPLVPVMRRLKSAEDAAPVIGETGVVRSIEIDSRYGQVEVRRPQGAPAILNSRLLPDIEPVPRGTTVAVVSYDQAAGVYLVKPISTESNTLKS</sequence>
<feature type="transmembrane region" description="Helical" evidence="1">
    <location>
        <begin position="72"/>
        <end position="97"/>
    </location>
</feature>
<organism evidence="2 3">
    <name type="scientific">Luteolibacter yonseiensis</name>
    <dbReference type="NCBI Taxonomy" id="1144680"/>
    <lineage>
        <taxon>Bacteria</taxon>
        <taxon>Pseudomonadati</taxon>
        <taxon>Verrucomicrobiota</taxon>
        <taxon>Verrucomicrobiia</taxon>
        <taxon>Verrucomicrobiales</taxon>
        <taxon>Verrucomicrobiaceae</taxon>
        <taxon>Luteolibacter</taxon>
    </lineage>
</organism>
<evidence type="ECO:0000256" key="1">
    <source>
        <dbReference type="SAM" id="Phobius"/>
    </source>
</evidence>
<dbReference type="AlphaFoldDB" id="A0A934R7L0"/>
<keyword evidence="1" id="KW-0472">Membrane</keyword>
<keyword evidence="1" id="KW-1133">Transmembrane helix</keyword>
<keyword evidence="1" id="KW-0812">Transmembrane</keyword>
<evidence type="ECO:0000313" key="3">
    <source>
        <dbReference type="Proteomes" id="UP000600139"/>
    </source>
</evidence>
<protein>
    <recommendedName>
        <fullName evidence="4">DUF1449 family protein</fullName>
    </recommendedName>
</protein>
<dbReference type="EMBL" id="JAENIK010000011">
    <property type="protein sequence ID" value="MBK1816574.1"/>
    <property type="molecule type" value="Genomic_DNA"/>
</dbReference>
<keyword evidence="3" id="KW-1185">Reference proteome</keyword>
<feature type="transmembrane region" description="Helical" evidence="1">
    <location>
        <begin position="103"/>
        <end position="124"/>
    </location>
</feature>
<name>A0A934R7L0_9BACT</name>
<evidence type="ECO:0008006" key="4">
    <source>
        <dbReference type="Google" id="ProtNLM"/>
    </source>
</evidence>